<evidence type="ECO:0000313" key="2">
    <source>
        <dbReference type="EMBL" id="GGP94737.1"/>
    </source>
</evidence>
<evidence type="ECO:0000256" key="1">
    <source>
        <dbReference type="SAM" id="MobiDB-lite"/>
    </source>
</evidence>
<feature type="compositionally biased region" description="Basic and acidic residues" evidence="1">
    <location>
        <begin position="36"/>
        <end position="51"/>
    </location>
</feature>
<evidence type="ECO:0000313" key="3">
    <source>
        <dbReference type="Proteomes" id="UP000611554"/>
    </source>
</evidence>
<gene>
    <name evidence="2" type="ORF">GCM10010140_25730</name>
</gene>
<comment type="caution">
    <text evidence="2">The sequence shown here is derived from an EMBL/GenBank/DDBJ whole genome shotgun (WGS) entry which is preliminary data.</text>
</comment>
<dbReference type="EMBL" id="BMQJ01000005">
    <property type="protein sequence ID" value="GGP94737.1"/>
    <property type="molecule type" value="Genomic_DNA"/>
</dbReference>
<proteinExistence type="predicted"/>
<organism evidence="2 3">
    <name type="scientific">Streptosporangium pseudovulgare</name>
    <dbReference type="NCBI Taxonomy" id="35765"/>
    <lineage>
        <taxon>Bacteria</taxon>
        <taxon>Bacillati</taxon>
        <taxon>Actinomycetota</taxon>
        <taxon>Actinomycetes</taxon>
        <taxon>Streptosporangiales</taxon>
        <taxon>Streptosporangiaceae</taxon>
        <taxon>Streptosporangium</taxon>
    </lineage>
</organism>
<name>A0ABQ2QVJ4_9ACTN</name>
<reference evidence="3" key="1">
    <citation type="journal article" date="2019" name="Int. J. Syst. Evol. Microbiol.">
        <title>The Global Catalogue of Microorganisms (GCM) 10K type strain sequencing project: providing services to taxonomists for standard genome sequencing and annotation.</title>
        <authorList>
            <consortium name="The Broad Institute Genomics Platform"/>
            <consortium name="The Broad Institute Genome Sequencing Center for Infectious Disease"/>
            <person name="Wu L."/>
            <person name="Ma J."/>
        </authorList>
    </citation>
    <scope>NUCLEOTIDE SEQUENCE [LARGE SCALE GENOMIC DNA]</scope>
    <source>
        <strain evidence="3">JCM 3115</strain>
    </source>
</reference>
<sequence>MRGRAKEKPGSRRGTSGTGKSDLDLARNRSGPLPRTDTRHEPPGKGADRIPHKARAVIRTEKTRLSIRIA</sequence>
<dbReference type="Proteomes" id="UP000611554">
    <property type="component" value="Unassembled WGS sequence"/>
</dbReference>
<feature type="region of interest" description="Disordered" evidence="1">
    <location>
        <begin position="1"/>
        <end position="70"/>
    </location>
</feature>
<keyword evidence="3" id="KW-1185">Reference proteome</keyword>
<protein>
    <submittedName>
        <fullName evidence="2">Uncharacterized protein</fullName>
    </submittedName>
</protein>
<accession>A0ABQ2QVJ4</accession>
<feature type="compositionally biased region" description="Basic and acidic residues" evidence="1">
    <location>
        <begin position="1"/>
        <end position="10"/>
    </location>
</feature>